<dbReference type="VEuPathDB" id="FungiDB:G647_03067"/>
<feature type="region of interest" description="Disordered" evidence="1">
    <location>
        <begin position="208"/>
        <end position="246"/>
    </location>
</feature>
<evidence type="ECO:0000313" key="3">
    <source>
        <dbReference type="Proteomes" id="UP000030678"/>
    </source>
</evidence>
<protein>
    <recommendedName>
        <fullName evidence="4">Fungal N-terminal domain-containing protein</fullName>
    </recommendedName>
</protein>
<reference evidence="2 3" key="1">
    <citation type="submission" date="2013-03" db="EMBL/GenBank/DDBJ databases">
        <title>The Genome Sequence of Cladophialophora carrionii CBS 160.54.</title>
        <authorList>
            <consortium name="The Broad Institute Genomics Platform"/>
            <person name="Cuomo C."/>
            <person name="de Hoog S."/>
            <person name="Gorbushina A."/>
            <person name="Walker B."/>
            <person name="Young S.K."/>
            <person name="Zeng Q."/>
            <person name="Gargeya S."/>
            <person name="Fitzgerald M."/>
            <person name="Haas B."/>
            <person name="Abouelleil A."/>
            <person name="Allen A.W."/>
            <person name="Alvarado L."/>
            <person name="Arachchi H.M."/>
            <person name="Berlin A.M."/>
            <person name="Chapman S.B."/>
            <person name="Gainer-Dewar J."/>
            <person name="Goldberg J."/>
            <person name="Griggs A."/>
            <person name="Gujja S."/>
            <person name="Hansen M."/>
            <person name="Howarth C."/>
            <person name="Imamovic A."/>
            <person name="Ireland A."/>
            <person name="Larimer J."/>
            <person name="McCowan C."/>
            <person name="Murphy C."/>
            <person name="Pearson M."/>
            <person name="Poon T.W."/>
            <person name="Priest M."/>
            <person name="Roberts A."/>
            <person name="Saif S."/>
            <person name="Shea T."/>
            <person name="Sisk P."/>
            <person name="Sykes S."/>
            <person name="Wortman J."/>
            <person name="Nusbaum C."/>
            <person name="Birren B."/>
        </authorList>
    </citation>
    <scope>NUCLEOTIDE SEQUENCE [LARGE SCALE GENOMIC DNA]</scope>
    <source>
        <strain evidence="2 3">CBS 160.54</strain>
    </source>
</reference>
<organism evidence="2 3">
    <name type="scientific">Cladophialophora carrionii CBS 160.54</name>
    <dbReference type="NCBI Taxonomy" id="1279043"/>
    <lineage>
        <taxon>Eukaryota</taxon>
        <taxon>Fungi</taxon>
        <taxon>Dikarya</taxon>
        <taxon>Ascomycota</taxon>
        <taxon>Pezizomycotina</taxon>
        <taxon>Eurotiomycetes</taxon>
        <taxon>Chaetothyriomycetidae</taxon>
        <taxon>Chaetothyriales</taxon>
        <taxon>Herpotrichiellaceae</taxon>
        <taxon>Cladophialophora</taxon>
    </lineage>
</organism>
<accession>V9DHF4</accession>
<gene>
    <name evidence="2" type="ORF">G647_03067</name>
</gene>
<proteinExistence type="predicted"/>
<dbReference type="EMBL" id="KB822703">
    <property type="protein sequence ID" value="ETI26290.1"/>
    <property type="molecule type" value="Genomic_DNA"/>
</dbReference>
<dbReference type="GeneID" id="19981560"/>
<dbReference type="OrthoDB" id="4140029at2759"/>
<evidence type="ECO:0008006" key="4">
    <source>
        <dbReference type="Google" id="ProtNLM"/>
    </source>
</evidence>
<dbReference type="Proteomes" id="UP000030678">
    <property type="component" value="Unassembled WGS sequence"/>
</dbReference>
<feature type="region of interest" description="Disordered" evidence="1">
    <location>
        <begin position="316"/>
        <end position="394"/>
    </location>
</feature>
<name>V9DHF4_9EURO</name>
<evidence type="ECO:0000256" key="1">
    <source>
        <dbReference type="SAM" id="MobiDB-lite"/>
    </source>
</evidence>
<dbReference type="AlphaFoldDB" id="V9DHF4"/>
<dbReference type="HOGENOM" id="CLU_609707_0_0_1"/>
<feature type="compositionally biased region" description="Low complexity" evidence="1">
    <location>
        <begin position="219"/>
        <end position="230"/>
    </location>
</feature>
<evidence type="ECO:0000313" key="2">
    <source>
        <dbReference type="EMBL" id="ETI26290.1"/>
    </source>
</evidence>
<sequence length="413" mass="46080">MSPSIGFSESQTHSALADACKLAWHTFYGMQKASEDFENLRFEVWTVAISLDSLHSIGSTSLLIDRQPDHKRWALTFSKILNSLNAALRPLYNLVKLYLSTSARDRAAVKQWLTNHDVNYDGVTVQDFRRKLSMLVESLNVFLSSLTHAELARAKAATETEEYRVLQEVTRTVLHKWDQGRTASTVQGPEGASRIIKQVSIVNDNLKENGVSSLRPGFSSTSSEGPRSPSWPSHQTSPHHTDLNRPAEMLNLDGIETGFRRHMHAMRRIREQLWHQNENKDHLSTQKSNHFPGPLHLATTRAEQSVTFVPNQSLEVPSTQTDASNSGVSAAKGSDSTSVVSAFKDEVSRSPSVPAKVNHTRTPSEESGRKRVRSHDNLQSTRDNGYMDAAPKDRRPGKIALEQMLSAALFFDS</sequence>
<feature type="compositionally biased region" description="Polar residues" evidence="1">
    <location>
        <begin position="316"/>
        <end position="340"/>
    </location>
</feature>
<dbReference type="RefSeq" id="XP_008725635.1">
    <property type="nucleotide sequence ID" value="XM_008727413.1"/>
</dbReference>